<dbReference type="OrthoDB" id="9771198at2"/>
<dbReference type="InterPro" id="IPR001902">
    <property type="entry name" value="SLC26A/SulP_fam"/>
</dbReference>
<feature type="transmembrane region" description="Helical" evidence="5">
    <location>
        <begin position="330"/>
        <end position="359"/>
    </location>
</feature>
<feature type="transmembrane region" description="Helical" evidence="5">
    <location>
        <begin position="174"/>
        <end position="192"/>
    </location>
</feature>
<dbReference type="PANTHER" id="PTHR11814">
    <property type="entry name" value="SULFATE TRANSPORTER"/>
    <property type="match status" value="1"/>
</dbReference>
<evidence type="ECO:0000259" key="6">
    <source>
        <dbReference type="Pfam" id="PF00916"/>
    </source>
</evidence>
<dbReference type="RefSeq" id="WP_083344957.1">
    <property type="nucleotide sequence ID" value="NZ_LT629690.1"/>
</dbReference>
<accession>A0A1G7JTH6</accession>
<keyword evidence="8" id="KW-1185">Reference proteome</keyword>
<feature type="transmembrane region" description="Helical" evidence="5">
    <location>
        <begin position="121"/>
        <end position="141"/>
    </location>
</feature>
<dbReference type="GO" id="GO:0016020">
    <property type="term" value="C:membrane"/>
    <property type="evidence" value="ECO:0007669"/>
    <property type="project" value="UniProtKB-SubCell"/>
</dbReference>
<comment type="subcellular location">
    <subcellularLocation>
        <location evidence="1">Membrane</location>
        <topology evidence="1">Multi-pass membrane protein</topology>
    </subcellularLocation>
</comment>
<gene>
    <name evidence="7" type="ORF">SAMN05444167_1943</name>
</gene>
<organism evidence="7 8">
    <name type="scientific">Terriglobus roseus</name>
    <dbReference type="NCBI Taxonomy" id="392734"/>
    <lineage>
        <taxon>Bacteria</taxon>
        <taxon>Pseudomonadati</taxon>
        <taxon>Acidobacteriota</taxon>
        <taxon>Terriglobia</taxon>
        <taxon>Terriglobales</taxon>
        <taxon>Acidobacteriaceae</taxon>
        <taxon>Terriglobus</taxon>
    </lineage>
</organism>
<feature type="transmembrane region" description="Helical" evidence="5">
    <location>
        <begin position="380"/>
        <end position="412"/>
    </location>
</feature>
<reference evidence="7 8" key="1">
    <citation type="submission" date="2016-10" db="EMBL/GenBank/DDBJ databases">
        <authorList>
            <person name="de Groot N.N."/>
        </authorList>
    </citation>
    <scope>NUCLEOTIDE SEQUENCE [LARGE SCALE GENOMIC DNA]</scope>
    <source>
        <strain evidence="7 8">GAS232</strain>
    </source>
</reference>
<evidence type="ECO:0000256" key="2">
    <source>
        <dbReference type="ARBA" id="ARBA00022692"/>
    </source>
</evidence>
<feature type="transmembrane region" description="Helical" evidence="5">
    <location>
        <begin position="287"/>
        <end position="310"/>
    </location>
</feature>
<name>A0A1G7JTH6_9BACT</name>
<feature type="transmembrane region" description="Helical" evidence="5">
    <location>
        <begin position="20"/>
        <end position="40"/>
    </location>
</feature>
<keyword evidence="3 5" id="KW-1133">Transmembrane helix</keyword>
<keyword evidence="2 5" id="KW-0812">Transmembrane</keyword>
<proteinExistence type="predicted"/>
<dbReference type="InterPro" id="IPR011547">
    <property type="entry name" value="SLC26A/SulP_dom"/>
</dbReference>
<evidence type="ECO:0000313" key="8">
    <source>
        <dbReference type="Proteomes" id="UP000182427"/>
    </source>
</evidence>
<protein>
    <submittedName>
        <fullName evidence="7">Sulfate permease, MFS superfamily</fullName>
    </submittedName>
</protein>
<evidence type="ECO:0000256" key="5">
    <source>
        <dbReference type="SAM" id="Phobius"/>
    </source>
</evidence>
<sequence length="509" mass="54128">MNNTNQSFKKPHALISDISASLVVFLVALPLCMGIAVASGMPPARGLVTGIVGGIMVGTLSGSPLQVSGPAAGLAVIVFELINDHGIGALGPILVVAGAIQLLAGILRVGRWFRAISPEVVHGMLAGIGVLIVIQQFHVVLDRAPKATGPANIFAMGEALAAGLFPLDGSKEEWALLVGVVTLFVILLWERFRPAKLKLVPAALLGIGAGTALAQTLHLGIRRIDVPASLGDMVSFTPLSAFLATRWTSLLGTAIALAFIASAETLLSAAAVDQMQTKVRANYDKELAAQGIGNMLCGFLGALPMTGVIVRSSANVQAGAETRRSTILHGLWLLISVAIFARTLRMIPMASLAAVLVLTGIRLVKPKDILHLRRFGWPPVIVYGLSMVTIVATNLLTGVLVGIGLSLLWTLWKLTHLQLDVETTDHRTDIHLAGVGTFLAIPKISRTLDDTPSGPPIYIHGFSLRYIDHACIEIIEAWVDRRQAAGEIVYLEREHLLKRYQTPVSQAVD</sequence>
<evidence type="ECO:0000256" key="4">
    <source>
        <dbReference type="ARBA" id="ARBA00023136"/>
    </source>
</evidence>
<feature type="transmembrane region" description="Helical" evidence="5">
    <location>
        <begin position="47"/>
        <end position="67"/>
    </location>
</feature>
<dbReference type="Pfam" id="PF00916">
    <property type="entry name" value="Sulfate_transp"/>
    <property type="match status" value="1"/>
</dbReference>
<feature type="domain" description="SLC26A/SulP transporter" evidence="6">
    <location>
        <begin position="14"/>
        <end position="375"/>
    </location>
</feature>
<evidence type="ECO:0000256" key="1">
    <source>
        <dbReference type="ARBA" id="ARBA00004141"/>
    </source>
</evidence>
<dbReference type="EMBL" id="LT629690">
    <property type="protein sequence ID" value="SDF28240.1"/>
    <property type="molecule type" value="Genomic_DNA"/>
</dbReference>
<dbReference type="GO" id="GO:0055085">
    <property type="term" value="P:transmembrane transport"/>
    <property type="evidence" value="ECO:0007669"/>
    <property type="project" value="InterPro"/>
</dbReference>
<evidence type="ECO:0000313" key="7">
    <source>
        <dbReference type="EMBL" id="SDF28240.1"/>
    </source>
</evidence>
<feature type="transmembrane region" description="Helical" evidence="5">
    <location>
        <begin position="87"/>
        <end position="109"/>
    </location>
</feature>
<feature type="transmembrane region" description="Helical" evidence="5">
    <location>
        <begin position="241"/>
        <end position="267"/>
    </location>
</feature>
<dbReference type="Proteomes" id="UP000182427">
    <property type="component" value="Chromosome I"/>
</dbReference>
<evidence type="ECO:0000256" key="3">
    <source>
        <dbReference type="ARBA" id="ARBA00022989"/>
    </source>
</evidence>
<dbReference type="AlphaFoldDB" id="A0A1G7JTH6"/>
<keyword evidence="4 5" id="KW-0472">Membrane</keyword>
<feature type="transmembrane region" description="Helical" evidence="5">
    <location>
        <begin position="199"/>
        <end position="221"/>
    </location>
</feature>